<evidence type="ECO:0000256" key="5">
    <source>
        <dbReference type="ARBA" id="ARBA00023143"/>
    </source>
</evidence>
<dbReference type="GO" id="GO:0044781">
    <property type="term" value="P:bacterial-type flagellum organization"/>
    <property type="evidence" value="ECO:0007669"/>
    <property type="project" value="UniProtKB-UniRule"/>
</dbReference>
<evidence type="ECO:0000256" key="4">
    <source>
        <dbReference type="ARBA" id="ARBA00023136"/>
    </source>
</evidence>
<dbReference type="GO" id="GO:0009425">
    <property type="term" value="C:bacterial-type flagellum basal body"/>
    <property type="evidence" value="ECO:0007669"/>
    <property type="project" value="UniProtKB-SubCell"/>
</dbReference>
<evidence type="ECO:0000256" key="2">
    <source>
        <dbReference type="ARBA" id="ARBA00022692"/>
    </source>
</evidence>
<protein>
    <recommendedName>
        <fullName evidence="7">Flagellar protein</fullName>
    </recommendedName>
</protein>
<dbReference type="AlphaFoldDB" id="A0A519BB58"/>
<keyword evidence="3 7" id="KW-1133">Transmembrane helix</keyword>
<feature type="transmembrane region" description="Helical" evidence="7">
    <location>
        <begin position="198"/>
        <end position="216"/>
    </location>
</feature>
<evidence type="ECO:0000256" key="8">
    <source>
        <dbReference type="SAM" id="SignalP"/>
    </source>
</evidence>
<keyword evidence="4 7" id="KW-0472">Membrane</keyword>
<evidence type="ECO:0000256" key="3">
    <source>
        <dbReference type="ARBA" id="ARBA00022989"/>
    </source>
</evidence>
<comment type="caution">
    <text evidence="9">The sequence shown here is derived from an EMBL/GenBank/DDBJ whole genome shotgun (WGS) entry which is preliminary data.</text>
</comment>
<dbReference type="NCBIfam" id="TIGR03500">
    <property type="entry name" value="FliO_TIGR"/>
    <property type="match status" value="1"/>
</dbReference>
<name>A0A519BB58_9DELT</name>
<feature type="signal peptide" evidence="8">
    <location>
        <begin position="1"/>
        <end position="21"/>
    </location>
</feature>
<gene>
    <name evidence="9" type="primary">fliO</name>
    <name evidence="9" type="ORF">EVJ47_04915</name>
</gene>
<organism evidence="9 10">
    <name type="scientific">Candidatus Acidulodesulfobacterium ferriphilum</name>
    <dbReference type="NCBI Taxonomy" id="2597223"/>
    <lineage>
        <taxon>Bacteria</taxon>
        <taxon>Deltaproteobacteria</taxon>
        <taxon>Candidatus Acidulodesulfobacterales</taxon>
        <taxon>Candidatus Acidulodesulfobacterium</taxon>
    </lineage>
</organism>
<proteinExistence type="inferred from homology"/>
<comment type="subcellular location">
    <subcellularLocation>
        <location evidence="7">Cell membrane</location>
    </subcellularLocation>
    <subcellularLocation>
        <location evidence="7">Bacterial flagellum basal body</location>
    </subcellularLocation>
</comment>
<dbReference type="GO" id="GO:0005886">
    <property type="term" value="C:plasma membrane"/>
    <property type="evidence" value="ECO:0007669"/>
    <property type="project" value="UniProtKB-SubCell"/>
</dbReference>
<dbReference type="PANTHER" id="PTHR38766:SF1">
    <property type="entry name" value="FLAGELLAR PROTEIN FLIO"/>
    <property type="match status" value="1"/>
</dbReference>
<keyword evidence="5 7" id="KW-0975">Bacterial flagellum</keyword>
<keyword evidence="9" id="KW-0282">Flagellum</keyword>
<dbReference type="EMBL" id="SGBD01000002">
    <property type="protein sequence ID" value="RZD14513.1"/>
    <property type="molecule type" value="Genomic_DNA"/>
</dbReference>
<reference evidence="9 10" key="1">
    <citation type="submission" date="2019-01" db="EMBL/GenBank/DDBJ databases">
        <title>Insights into ecological role of a new deltaproteobacterial order Candidatus Sinidesulfobacterales (Sva0485) by metagenomics and metatranscriptomics.</title>
        <authorList>
            <person name="Tan S."/>
            <person name="Liu J."/>
            <person name="Fang Y."/>
            <person name="Hedlund B.P."/>
            <person name="Lian Z.H."/>
            <person name="Huang L.Y."/>
            <person name="Li J.T."/>
            <person name="Huang L.N."/>
            <person name="Li W.J."/>
            <person name="Jiang H.C."/>
            <person name="Dong H.L."/>
            <person name="Shu W.S."/>
        </authorList>
    </citation>
    <scope>NUCLEOTIDE SEQUENCE [LARGE SCALE GENOMIC DNA]</scope>
    <source>
        <strain evidence="9">AP3</strain>
    </source>
</reference>
<comment type="similarity">
    <text evidence="6 7">Belongs to the FliO/MopB family.</text>
</comment>
<evidence type="ECO:0000256" key="1">
    <source>
        <dbReference type="ARBA" id="ARBA00022475"/>
    </source>
</evidence>
<keyword evidence="1 7" id="KW-1003">Cell membrane</keyword>
<dbReference type="InterPro" id="IPR022781">
    <property type="entry name" value="Flagellar_biosynth_FliO"/>
</dbReference>
<dbReference type="InterPro" id="IPR052205">
    <property type="entry name" value="FliO/MopB"/>
</dbReference>
<evidence type="ECO:0000313" key="9">
    <source>
        <dbReference type="EMBL" id="RZD14513.1"/>
    </source>
</evidence>
<keyword evidence="9" id="KW-0966">Cell projection</keyword>
<evidence type="ECO:0000256" key="7">
    <source>
        <dbReference type="RuleBase" id="RU362064"/>
    </source>
</evidence>
<sequence>MSKTLFIAIIVFAALAGVSYAANNNSNKNLYLKNISVSKSAGSYFIWFKFNGKSGNFIPKYVLNNYSLELTFQNTYPAIGSKFIKFKNRLFRGIELIPLKNLSLNAIIYFNKGIPIDKKDIKGSSYEDYFVIKISHKFASSLFKNIGKKPVSPASLIKPPAVNINNINNAPKNMPFSLNAGSKNSGNLNVGFEVIKTVVYLALVLGLIYAIYFLLLKFKGRVAIKKNVNNLKIVSSLNLGNKKSVFLIEVGSELFLVGVSPSNIQVIGHIKDLNSDSISNEIIQTDIKDNKTGAPFMDSRLRGNDGGNIDDNIKTSFRTDGFSNKSSDNFAKVLKNQVDSKESLNLNPNIKFDADKLDGQGNYKIKNISEARFKNKADNVFFDIEEKLKGLIENNGNIKKF</sequence>
<evidence type="ECO:0000256" key="6">
    <source>
        <dbReference type="ARBA" id="ARBA00037937"/>
    </source>
</evidence>
<feature type="chain" id="PRO_5022083083" description="Flagellar protein" evidence="8">
    <location>
        <begin position="22"/>
        <end position="401"/>
    </location>
</feature>
<dbReference type="Proteomes" id="UP000320813">
    <property type="component" value="Unassembled WGS sequence"/>
</dbReference>
<keyword evidence="8" id="KW-0732">Signal</keyword>
<keyword evidence="2 7" id="KW-0812">Transmembrane</keyword>
<accession>A0A519BB58</accession>
<keyword evidence="9" id="KW-0969">Cilium</keyword>
<dbReference type="PANTHER" id="PTHR38766">
    <property type="entry name" value="FLAGELLAR PROTEIN FLIO"/>
    <property type="match status" value="1"/>
</dbReference>
<evidence type="ECO:0000313" key="10">
    <source>
        <dbReference type="Proteomes" id="UP000320813"/>
    </source>
</evidence>
<dbReference type="Pfam" id="PF04347">
    <property type="entry name" value="FliO"/>
    <property type="match status" value="1"/>
</dbReference>